<accession>A0AA39TP27</accession>
<reference evidence="2" key="1">
    <citation type="submission" date="2023-06" db="EMBL/GenBank/DDBJ databases">
        <title>Genome-scale phylogeny and comparative genomics of the fungal order Sordariales.</title>
        <authorList>
            <consortium name="Lawrence Berkeley National Laboratory"/>
            <person name="Hensen N."/>
            <person name="Bonometti L."/>
            <person name="Westerberg I."/>
            <person name="Brannstrom I.O."/>
            <person name="Guillou S."/>
            <person name="Cros-Aarteil S."/>
            <person name="Calhoun S."/>
            <person name="Haridas S."/>
            <person name="Kuo A."/>
            <person name="Mondo S."/>
            <person name="Pangilinan J."/>
            <person name="Riley R."/>
            <person name="Labutti K."/>
            <person name="Andreopoulos B."/>
            <person name="Lipzen A."/>
            <person name="Chen C."/>
            <person name="Yanf M."/>
            <person name="Daum C."/>
            <person name="Ng V."/>
            <person name="Clum A."/>
            <person name="Steindorff A."/>
            <person name="Ohm R."/>
            <person name="Martin F."/>
            <person name="Silar P."/>
            <person name="Natvig D."/>
            <person name="Lalanne C."/>
            <person name="Gautier V."/>
            <person name="Ament-Velasquez S.L."/>
            <person name="Kruys A."/>
            <person name="Hutchinson M.I."/>
            <person name="Powell A.J."/>
            <person name="Barry K."/>
            <person name="Miller A.N."/>
            <person name="Grigoriev I.V."/>
            <person name="Debuchy R."/>
            <person name="Gladieux P."/>
            <person name="Thoren M.H."/>
            <person name="Johannesson H."/>
        </authorList>
    </citation>
    <scope>NUCLEOTIDE SEQUENCE</scope>
    <source>
        <strain evidence="2">CBS 606.72</strain>
    </source>
</reference>
<gene>
    <name evidence="2" type="ORF">B0T14DRAFT_501009</name>
</gene>
<keyword evidence="1" id="KW-0732">Signal</keyword>
<organism evidence="2 3">
    <name type="scientific">Immersiella caudata</name>
    <dbReference type="NCBI Taxonomy" id="314043"/>
    <lineage>
        <taxon>Eukaryota</taxon>
        <taxon>Fungi</taxon>
        <taxon>Dikarya</taxon>
        <taxon>Ascomycota</taxon>
        <taxon>Pezizomycotina</taxon>
        <taxon>Sordariomycetes</taxon>
        <taxon>Sordariomycetidae</taxon>
        <taxon>Sordariales</taxon>
        <taxon>Lasiosphaeriaceae</taxon>
        <taxon>Immersiella</taxon>
    </lineage>
</organism>
<evidence type="ECO:0000256" key="1">
    <source>
        <dbReference type="SAM" id="SignalP"/>
    </source>
</evidence>
<protein>
    <submittedName>
        <fullName evidence="2">Uncharacterized protein</fullName>
    </submittedName>
</protein>
<dbReference type="Proteomes" id="UP001175000">
    <property type="component" value="Unassembled WGS sequence"/>
</dbReference>
<name>A0AA39TP27_9PEZI</name>
<comment type="caution">
    <text evidence="2">The sequence shown here is derived from an EMBL/GenBank/DDBJ whole genome shotgun (WGS) entry which is preliminary data.</text>
</comment>
<sequence length="179" mass="19201">MFAKTSLALGLSTLLFALDTNAWLLGFWLGQAHCNYKIREGGIKEAADTSHGGLDHESNNCMLMSPCGSEMPYDPYEYPEPRRPNPVFTLNSPEAFLSTDDKGTSYACITPLNTYVQCNSGSLCHVSYSCGGNGTLLVELDKNPSLTKDEIKSLIESISASATAPATATITTTTAVSLF</sequence>
<feature type="signal peptide" evidence="1">
    <location>
        <begin position="1"/>
        <end position="22"/>
    </location>
</feature>
<keyword evidence="3" id="KW-1185">Reference proteome</keyword>
<dbReference type="EMBL" id="JAULSU010000007">
    <property type="protein sequence ID" value="KAK0612051.1"/>
    <property type="molecule type" value="Genomic_DNA"/>
</dbReference>
<feature type="chain" id="PRO_5041453861" evidence="1">
    <location>
        <begin position="23"/>
        <end position="179"/>
    </location>
</feature>
<evidence type="ECO:0000313" key="3">
    <source>
        <dbReference type="Proteomes" id="UP001175000"/>
    </source>
</evidence>
<dbReference type="AlphaFoldDB" id="A0AA39TP27"/>
<proteinExistence type="predicted"/>
<evidence type="ECO:0000313" key="2">
    <source>
        <dbReference type="EMBL" id="KAK0612051.1"/>
    </source>
</evidence>